<protein>
    <submittedName>
        <fullName evidence="1">Ubiquitin-60S ribosomal L40</fullName>
    </submittedName>
</protein>
<dbReference type="PANTHER" id="PTHR32097">
    <property type="entry name" value="CAMP-BINDING PROTEIN 1-RELATED"/>
    <property type="match status" value="1"/>
</dbReference>
<dbReference type="Gene3D" id="2.60.60.30">
    <property type="entry name" value="sav2460 like domains"/>
    <property type="match status" value="1"/>
</dbReference>
<dbReference type="PROSITE" id="PS50053">
    <property type="entry name" value="UBIQUITIN_2"/>
    <property type="match status" value="1"/>
</dbReference>
<reference evidence="1" key="1">
    <citation type="submission" date="2020-04" db="EMBL/GenBank/DDBJ databases">
        <authorList>
            <person name="Alioto T."/>
            <person name="Alioto T."/>
            <person name="Gomez Garrido J."/>
        </authorList>
    </citation>
    <scope>NUCLEOTIDE SEQUENCE</scope>
    <source>
        <strain evidence="1">A484AB</strain>
    </source>
</reference>
<proteinExistence type="predicted"/>
<sequence length="344" mass="39111">MICKQCREDKLSKEFPYEHLTEDCTQHALLHCLRCVTASVKNNHKCSQCDTEVEEDNIQYNNYLDTLEFLFPTVEAGEDVYQSDDVTTSHIVITTLAGECTTLVYNPDQTIMSVKDIVEKDLNTPANKQCLLYNDKELKVKGQNSQLLMLKDYDIQPNSTLYLLVLLYAIPEDFDEVIFDLFWGYPQRGKDYLDASVLLYSGSEFVEIVDYNNRTGKLCSAVTHSGDKMDNKKRLGHHTINVSIKSIPVYINKLVFTLSAWNSPNISKYPNPSLKFFDAKFPDRQLCSDEMSDAAHSQAIIMCCLTNRGGGWQVFSLKHLSAGNAMNYTPLKKKIVNLIEKGHI</sequence>
<accession>A0A6S7J788</accession>
<evidence type="ECO:0000313" key="1">
    <source>
        <dbReference type="EMBL" id="CAB4013141.1"/>
    </source>
</evidence>
<dbReference type="AlphaFoldDB" id="A0A6S7J788"/>
<dbReference type="EMBL" id="CACRXK020007773">
    <property type="protein sequence ID" value="CAB4013141.1"/>
    <property type="molecule type" value="Genomic_DNA"/>
</dbReference>
<name>A0A6S7J788_PARCT</name>
<keyword evidence="2" id="KW-1185">Reference proteome</keyword>
<dbReference type="SMART" id="SM00213">
    <property type="entry name" value="UBQ"/>
    <property type="match status" value="1"/>
</dbReference>
<dbReference type="InterPro" id="IPR003325">
    <property type="entry name" value="TerD"/>
</dbReference>
<dbReference type="Gene3D" id="3.10.20.90">
    <property type="entry name" value="Phosphatidylinositol 3-kinase Catalytic Subunit, Chain A, domain 1"/>
    <property type="match status" value="1"/>
</dbReference>
<dbReference type="Pfam" id="PF00240">
    <property type="entry name" value="ubiquitin"/>
    <property type="match status" value="1"/>
</dbReference>
<dbReference type="SUPFAM" id="SSF54236">
    <property type="entry name" value="Ubiquitin-like"/>
    <property type="match status" value="1"/>
</dbReference>
<evidence type="ECO:0000313" key="2">
    <source>
        <dbReference type="Proteomes" id="UP001152795"/>
    </source>
</evidence>
<dbReference type="Proteomes" id="UP001152795">
    <property type="component" value="Unassembled WGS sequence"/>
</dbReference>
<dbReference type="InterPro" id="IPR029071">
    <property type="entry name" value="Ubiquitin-like_domsf"/>
</dbReference>
<dbReference type="Pfam" id="PF02342">
    <property type="entry name" value="TerD"/>
    <property type="match status" value="1"/>
</dbReference>
<dbReference type="OrthoDB" id="408003at2759"/>
<organism evidence="1 2">
    <name type="scientific">Paramuricea clavata</name>
    <name type="common">Red gorgonian</name>
    <name type="synonym">Violescent sea-whip</name>
    <dbReference type="NCBI Taxonomy" id="317549"/>
    <lineage>
        <taxon>Eukaryota</taxon>
        <taxon>Metazoa</taxon>
        <taxon>Cnidaria</taxon>
        <taxon>Anthozoa</taxon>
        <taxon>Octocorallia</taxon>
        <taxon>Malacalcyonacea</taxon>
        <taxon>Plexauridae</taxon>
        <taxon>Paramuricea</taxon>
    </lineage>
</organism>
<dbReference type="PANTHER" id="PTHR32097:SF17">
    <property type="entry name" value="CAMP-BINDING PROTEIN 1-RELATED"/>
    <property type="match status" value="1"/>
</dbReference>
<dbReference type="CDD" id="cd17039">
    <property type="entry name" value="Ubl_ubiquitin_like"/>
    <property type="match status" value="1"/>
</dbReference>
<comment type="caution">
    <text evidence="1">The sequence shown here is derived from an EMBL/GenBank/DDBJ whole genome shotgun (WGS) entry which is preliminary data.</text>
</comment>
<dbReference type="InterPro" id="IPR000626">
    <property type="entry name" value="Ubiquitin-like_dom"/>
</dbReference>
<dbReference type="InterPro" id="IPR051324">
    <property type="entry name" value="Stress/Tellurium_Resist"/>
</dbReference>
<gene>
    <name evidence="1" type="ORF">PACLA_8A045858</name>
</gene>